<evidence type="ECO:0000313" key="3">
    <source>
        <dbReference type="Proteomes" id="UP000245383"/>
    </source>
</evidence>
<dbReference type="AlphaFoldDB" id="A0A2T9Y9T2"/>
<name>A0A2T9Y9T2_9FUNG</name>
<evidence type="ECO:0000313" key="2">
    <source>
        <dbReference type="EMBL" id="PVU89085.1"/>
    </source>
</evidence>
<feature type="region of interest" description="Disordered" evidence="1">
    <location>
        <begin position="73"/>
        <end position="101"/>
    </location>
</feature>
<comment type="caution">
    <text evidence="2">The sequence shown here is derived from an EMBL/GenBank/DDBJ whole genome shotgun (WGS) entry which is preliminary data.</text>
</comment>
<keyword evidence="3" id="KW-1185">Reference proteome</keyword>
<protein>
    <submittedName>
        <fullName evidence="2">Uncharacterized protein</fullName>
    </submittedName>
</protein>
<evidence type="ECO:0000256" key="1">
    <source>
        <dbReference type="SAM" id="MobiDB-lite"/>
    </source>
</evidence>
<dbReference type="EMBL" id="MBFR01000340">
    <property type="protein sequence ID" value="PVU89085.1"/>
    <property type="molecule type" value="Genomic_DNA"/>
</dbReference>
<organism evidence="2 3">
    <name type="scientific">Smittium simulii</name>
    <dbReference type="NCBI Taxonomy" id="133385"/>
    <lineage>
        <taxon>Eukaryota</taxon>
        <taxon>Fungi</taxon>
        <taxon>Fungi incertae sedis</taxon>
        <taxon>Zoopagomycota</taxon>
        <taxon>Kickxellomycotina</taxon>
        <taxon>Harpellomycetes</taxon>
        <taxon>Harpellales</taxon>
        <taxon>Legeriomycetaceae</taxon>
        <taxon>Smittium</taxon>
    </lineage>
</organism>
<dbReference type="Proteomes" id="UP000245383">
    <property type="component" value="Unassembled WGS sequence"/>
</dbReference>
<reference evidence="2 3" key="1">
    <citation type="journal article" date="2018" name="MBio">
        <title>Comparative Genomics Reveals the Core Gene Toolbox for the Fungus-Insect Symbiosis.</title>
        <authorList>
            <person name="Wang Y."/>
            <person name="Stata M."/>
            <person name="Wang W."/>
            <person name="Stajich J.E."/>
            <person name="White M.M."/>
            <person name="Moncalvo J.M."/>
        </authorList>
    </citation>
    <scope>NUCLEOTIDE SEQUENCE [LARGE SCALE GENOMIC DNA]</scope>
    <source>
        <strain evidence="2 3">SWE-8-4</strain>
    </source>
</reference>
<sequence>MKNNLDFNYQCKDSSEWVKTNFQCDASDMAAKGIKDGYNSVSEFAQTGYNTVSSGIKSGIDAITDFFSSSDNKIPENKTKQNLEPTDKIKSTDAKPPIDFNDNIKQFPNIKDAVIEPPINVYGNTQRISEINLGANPHNPQIYDIALGKNAAPNQPANNVQIPDVVVEDWDALQETNNARNNPATGGNIANNNLSDTVEVEAVNESISESSANAVVENMAPATSTTLLASLGLVV</sequence>
<accession>A0A2T9Y9T2</accession>
<gene>
    <name evidence="2" type="ORF">BB561_005550</name>
</gene>
<feature type="compositionally biased region" description="Basic and acidic residues" evidence="1">
    <location>
        <begin position="73"/>
        <end position="93"/>
    </location>
</feature>
<proteinExistence type="predicted"/>